<gene>
    <name evidence="1" type="ORF">DFQ11_106131</name>
</gene>
<keyword evidence="2" id="KW-1185">Reference proteome</keyword>
<evidence type="ECO:0000313" key="2">
    <source>
        <dbReference type="Proteomes" id="UP000248054"/>
    </source>
</evidence>
<reference evidence="1 2" key="1">
    <citation type="submission" date="2018-06" db="EMBL/GenBank/DDBJ databases">
        <title>Genomic Encyclopedia of Type Strains, Phase III (KMG-III): the genomes of soil and plant-associated and newly described type strains.</title>
        <authorList>
            <person name="Whitman W."/>
        </authorList>
    </citation>
    <scope>NUCLEOTIDE SEQUENCE [LARGE SCALE GENOMIC DNA]</scope>
    <source>
        <strain evidence="1 2">CECT 7945</strain>
    </source>
</reference>
<proteinExistence type="predicted"/>
<comment type="caution">
    <text evidence="1">The sequence shown here is derived from an EMBL/GenBank/DDBJ whole genome shotgun (WGS) entry which is preliminary data.</text>
</comment>
<sequence length="155" mass="18142">MQYTIKVLIEKPIEEVMKVYDSPEKKKHWVKGLLSTEHISGTPGSFGAKMKLNYDFGNYKTGIIEMITKHNLPNEFHANYTLKGLRIIQENHFISTEEGFTKWISNNELQPTNFKMNAMISLMPSTFKKETKINMENFKYYMEKGISVFKPKQSY</sequence>
<name>A0A2V4WUG4_9FLAO</name>
<dbReference type="AlphaFoldDB" id="A0A2V4WUG4"/>
<organism evidence="1 2">
    <name type="scientific">Winogradskyella epiphytica</name>
    <dbReference type="NCBI Taxonomy" id="262005"/>
    <lineage>
        <taxon>Bacteria</taxon>
        <taxon>Pseudomonadati</taxon>
        <taxon>Bacteroidota</taxon>
        <taxon>Flavobacteriia</taxon>
        <taxon>Flavobacteriales</taxon>
        <taxon>Flavobacteriaceae</taxon>
        <taxon>Winogradskyella</taxon>
    </lineage>
</organism>
<evidence type="ECO:0000313" key="1">
    <source>
        <dbReference type="EMBL" id="PYE80331.1"/>
    </source>
</evidence>
<dbReference type="EMBL" id="QJTD01000006">
    <property type="protein sequence ID" value="PYE80331.1"/>
    <property type="molecule type" value="Genomic_DNA"/>
</dbReference>
<protein>
    <recommendedName>
        <fullName evidence="3">Polyketide cyclase/dehydrase/lipid transport protein</fullName>
    </recommendedName>
</protein>
<evidence type="ECO:0008006" key="3">
    <source>
        <dbReference type="Google" id="ProtNLM"/>
    </source>
</evidence>
<dbReference type="RefSeq" id="WP_110476191.1">
    <property type="nucleotide sequence ID" value="NZ_BMWQ01000006.1"/>
</dbReference>
<accession>A0A2V4WUG4</accession>
<dbReference type="CDD" id="cd07812">
    <property type="entry name" value="SRPBCC"/>
    <property type="match status" value="1"/>
</dbReference>
<dbReference type="OrthoDB" id="411301at2"/>
<dbReference type="Proteomes" id="UP000248054">
    <property type="component" value="Unassembled WGS sequence"/>
</dbReference>
<dbReference type="SUPFAM" id="SSF55961">
    <property type="entry name" value="Bet v1-like"/>
    <property type="match status" value="1"/>
</dbReference>